<dbReference type="PATRIC" id="fig|37927.3.peg.2962"/>
<evidence type="ECO:0000313" key="2">
    <source>
        <dbReference type="EMBL" id="AMM33548.1"/>
    </source>
</evidence>
<dbReference type="CDD" id="cd02511">
    <property type="entry name" value="Beta4Glucosyltransferase"/>
    <property type="match status" value="1"/>
</dbReference>
<name>A0A127A257_9MICC</name>
<sequence>MTKIPATVLILTKNEEASVQRAVESAKPFDEVIVVDSGSTDKTQEVARRAGATVVEYLWDGAYPKKKEWSLSAAQNDWVVYLDADEFFPDDLVEEIAAVLVDPTASAFEVPLQYYWMGKRLAHGHQVRKRIGMRRSRCQWPRPNDLHVEHMWEVEGHYQPRVLSGRLLQLSKPLGHDDRDGLYDYFARHNRYSDWEAHMLVDRDAEAVENRSTLGRIAAKLPAKPLIFFIYSYIIRRGFLDGTSGFHYAAALSFYYWQIGVKMSEIRRRDASAVI</sequence>
<evidence type="ECO:0000313" key="3">
    <source>
        <dbReference type="Proteomes" id="UP000070134"/>
    </source>
</evidence>
<dbReference type="Pfam" id="PF00535">
    <property type="entry name" value="Glycos_transf_2"/>
    <property type="match status" value="1"/>
</dbReference>
<dbReference type="PANTHER" id="PTHR43630">
    <property type="entry name" value="POLY-BETA-1,6-N-ACETYL-D-GLUCOSAMINE SYNTHASE"/>
    <property type="match status" value="1"/>
</dbReference>
<evidence type="ECO:0000259" key="1">
    <source>
        <dbReference type="Pfam" id="PF00535"/>
    </source>
</evidence>
<gene>
    <name evidence="2" type="ORF">SA2016_2883</name>
</gene>
<dbReference type="AlphaFoldDB" id="A0A127A257"/>
<keyword evidence="3" id="KW-1185">Reference proteome</keyword>
<dbReference type="RefSeq" id="WP_084249547.1">
    <property type="nucleotide sequence ID" value="NZ_BJMO01000081.1"/>
</dbReference>
<dbReference type="InterPro" id="IPR001173">
    <property type="entry name" value="Glyco_trans_2-like"/>
</dbReference>
<dbReference type="GO" id="GO:0016740">
    <property type="term" value="F:transferase activity"/>
    <property type="evidence" value="ECO:0007669"/>
    <property type="project" value="UniProtKB-KW"/>
</dbReference>
<dbReference type="OrthoDB" id="9815923at2"/>
<dbReference type="PANTHER" id="PTHR43630:SF2">
    <property type="entry name" value="GLYCOSYLTRANSFERASE"/>
    <property type="match status" value="1"/>
</dbReference>
<dbReference type="Proteomes" id="UP000070134">
    <property type="component" value="Chromosome"/>
</dbReference>
<proteinExistence type="predicted"/>
<dbReference type="EMBL" id="CP014518">
    <property type="protein sequence ID" value="AMM33548.1"/>
    <property type="molecule type" value="Genomic_DNA"/>
</dbReference>
<accession>A0A127A257</accession>
<reference evidence="2 3" key="1">
    <citation type="submission" date="2016-02" db="EMBL/GenBank/DDBJ databases">
        <title>Complete genome of Sinomonas atrocyanea KCTC 3377.</title>
        <authorList>
            <person name="Kim K.M."/>
        </authorList>
    </citation>
    <scope>NUCLEOTIDE SEQUENCE [LARGE SCALE GENOMIC DNA]</scope>
    <source>
        <strain evidence="2 3">KCTC 3377</strain>
    </source>
</reference>
<dbReference type="Gene3D" id="3.90.550.10">
    <property type="entry name" value="Spore Coat Polysaccharide Biosynthesis Protein SpsA, Chain A"/>
    <property type="match status" value="1"/>
</dbReference>
<organism evidence="2 3">
    <name type="scientific">Sinomonas atrocyanea</name>
    <dbReference type="NCBI Taxonomy" id="37927"/>
    <lineage>
        <taxon>Bacteria</taxon>
        <taxon>Bacillati</taxon>
        <taxon>Actinomycetota</taxon>
        <taxon>Actinomycetes</taxon>
        <taxon>Micrococcales</taxon>
        <taxon>Micrococcaceae</taxon>
        <taxon>Sinomonas</taxon>
    </lineage>
</organism>
<keyword evidence="2" id="KW-0808">Transferase</keyword>
<dbReference type="SUPFAM" id="SSF53448">
    <property type="entry name" value="Nucleotide-diphospho-sugar transferases"/>
    <property type="match status" value="1"/>
</dbReference>
<protein>
    <submittedName>
        <fullName evidence="2">Glycosyl transferase family 2</fullName>
    </submittedName>
</protein>
<dbReference type="STRING" id="37927.SA2016_2883"/>
<dbReference type="InterPro" id="IPR029044">
    <property type="entry name" value="Nucleotide-diphossugar_trans"/>
</dbReference>
<dbReference type="KEGG" id="satk:SA2016_2883"/>
<feature type="domain" description="Glycosyltransferase 2-like" evidence="1">
    <location>
        <begin position="7"/>
        <end position="127"/>
    </location>
</feature>